<dbReference type="EMBL" id="HE575322">
    <property type="protein sequence ID" value="CCC93198.1"/>
    <property type="molecule type" value="Genomic_DNA"/>
</dbReference>
<proteinExistence type="predicted"/>
<dbReference type="VEuPathDB" id="TriTrypDB:TcIL3000_9_6100"/>
<reference evidence="1" key="1">
    <citation type="journal article" date="2012" name="Proc. Natl. Acad. Sci. U.S.A.">
        <title>Antigenic diversity is generated by distinct evolutionary mechanisms in African trypanosome species.</title>
        <authorList>
            <person name="Jackson A.P."/>
            <person name="Berry A."/>
            <person name="Aslett M."/>
            <person name="Allison H.C."/>
            <person name="Burton P."/>
            <person name="Vavrova-Anderson J."/>
            <person name="Brown R."/>
            <person name="Browne H."/>
            <person name="Corton N."/>
            <person name="Hauser H."/>
            <person name="Gamble J."/>
            <person name="Gilderthorp R."/>
            <person name="Marcello L."/>
            <person name="McQuillan J."/>
            <person name="Otto T.D."/>
            <person name="Quail M.A."/>
            <person name="Sanders M.J."/>
            <person name="van Tonder A."/>
            <person name="Ginger M.L."/>
            <person name="Field M.C."/>
            <person name="Barry J.D."/>
            <person name="Hertz-Fowler C."/>
            <person name="Berriman M."/>
        </authorList>
    </citation>
    <scope>NUCLEOTIDE SEQUENCE</scope>
    <source>
        <strain evidence="1">IL3000</strain>
    </source>
</reference>
<organism evidence="1">
    <name type="scientific">Trypanosoma congolense (strain IL3000)</name>
    <dbReference type="NCBI Taxonomy" id="1068625"/>
    <lineage>
        <taxon>Eukaryota</taxon>
        <taxon>Discoba</taxon>
        <taxon>Euglenozoa</taxon>
        <taxon>Kinetoplastea</taxon>
        <taxon>Metakinetoplastina</taxon>
        <taxon>Trypanosomatida</taxon>
        <taxon>Trypanosomatidae</taxon>
        <taxon>Trypanosoma</taxon>
        <taxon>Nannomonas</taxon>
    </lineage>
</organism>
<accession>G0UUY4</accession>
<gene>
    <name evidence="1" type="ORF">TCIL3000_9_6100</name>
</gene>
<name>G0UUY4_TRYCI</name>
<protein>
    <submittedName>
        <fullName evidence="1">Uncharacterized protein</fullName>
    </submittedName>
</protein>
<sequence length="924" mass="100745">MEDCYNPDHMILLVEPGKVRGVLDPRRTRCVSCLVEQLEHMSPETAVRALHDIMFLFQCSFGRALQQRTGSEGAGFVVNSSQQYGQPAPSWGVLLRFTGVVRDLTTKVCRCVSSCHHVPLYNAGVSLLTLLFALVREPADTAALKLEDCQSLCMTSVGSPDEEVPGQYTFLLTELVACVCEATFGMLTEKVVGTVSDRPADLSLLLMTDLAERSPYFLCVLAEHYLPHLCLLTTTLGDASRLELGLYLLHQVFGACAKHPKQLERLAEALPCLLWGAQTLSFVDFLSWTMESFRREEPIVVNSLYLTRFVLGYQTTQAKLFPQAPGDKIGEGGVNGDESCQSAHSRPVMGSAVGLARVLVLMLLHPNRDVVATAAESLQRLVQMNPLLGNCPDLPDYIIESLRTASIDTALAVVRLLNVIPSGVVPLCPLLYVLFQLANISGSAFEEAVKGPYFVAAIEDYNANLNDVAQRIVRTVQGENPVSFHCYLLELLCLGRVCSKGHYGPSAVLFENMALISCTLLRLMGEFCSKAEGSTEMTDDSSASQLSSVNGLHMIPGEVLQTLICVVAFLLPHCRLLLIHVAAELLDEALRQFASRNSGALMDRCIVFDDTLGDALLALGLGVLRYATSRRGVLGVDDVLFEQQMKRLFGSDLLTMLIGIPFSSLDRRAQVLDEFLLLGHANAEDTGSDGHSTYIMAGGDGLSSPQMLLENSIYQQPNWAASLLWALAVAGSSQPIETARLDALFFEQLFFVTRYTEEARQAVALFGGVDASTLNEQMVSRERCIAAEATALKVSAARYKWTGALPHRDMIQLNSCVAAGGAFAAPEGVREFYLQMFRSADPSWLTALSTRIAGKVLLAALASNAVLGMKGAKRPIQDVMEAHCFLFPISKEEDECQSTLRSLAIDYAAECGAFLSTAVRHAYM</sequence>
<dbReference type="AlphaFoldDB" id="G0UUY4"/>
<evidence type="ECO:0000313" key="1">
    <source>
        <dbReference type="EMBL" id="CCC93198.1"/>
    </source>
</evidence>